<organism evidence="3 4">
    <name type="scientific">Pseudorhodoplanes sinuspersici</name>
    <dbReference type="NCBI Taxonomy" id="1235591"/>
    <lineage>
        <taxon>Bacteria</taxon>
        <taxon>Pseudomonadati</taxon>
        <taxon>Pseudomonadota</taxon>
        <taxon>Alphaproteobacteria</taxon>
        <taxon>Hyphomicrobiales</taxon>
        <taxon>Pseudorhodoplanes</taxon>
    </lineage>
</organism>
<feature type="region of interest" description="Disordered" evidence="1">
    <location>
        <begin position="43"/>
        <end position="65"/>
    </location>
</feature>
<dbReference type="EMBL" id="CP021112">
    <property type="protein sequence ID" value="ARQ02349.1"/>
    <property type="molecule type" value="Genomic_DNA"/>
</dbReference>
<evidence type="ECO:0000256" key="2">
    <source>
        <dbReference type="SAM" id="Phobius"/>
    </source>
</evidence>
<feature type="compositionally biased region" description="Polar residues" evidence="1">
    <location>
        <begin position="43"/>
        <end position="52"/>
    </location>
</feature>
<keyword evidence="2" id="KW-1133">Transmembrane helix</keyword>
<name>A0A1W6ZY60_9HYPH</name>
<feature type="transmembrane region" description="Helical" evidence="2">
    <location>
        <begin position="7"/>
        <end position="29"/>
    </location>
</feature>
<keyword evidence="2" id="KW-0472">Membrane</keyword>
<accession>A0A1W6ZY60</accession>
<gene>
    <name evidence="3" type="ORF">CAK95_27015</name>
</gene>
<reference evidence="3 4" key="1">
    <citation type="submission" date="2017-05" db="EMBL/GenBank/DDBJ databases">
        <title>Full genome sequence of Pseudorhodoplanes sinuspersici.</title>
        <authorList>
            <person name="Dastgheib S.M.M."/>
            <person name="Shavandi M."/>
            <person name="Tirandaz H."/>
        </authorList>
    </citation>
    <scope>NUCLEOTIDE SEQUENCE [LARGE SCALE GENOMIC DNA]</scope>
    <source>
        <strain evidence="3 4">RIPI110</strain>
    </source>
</reference>
<dbReference type="Proteomes" id="UP000194137">
    <property type="component" value="Chromosome"/>
</dbReference>
<dbReference type="AlphaFoldDB" id="A0A1W6ZY60"/>
<dbReference type="STRING" id="1235591.CAK95_27015"/>
<keyword evidence="4" id="KW-1185">Reference proteome</keyword>
<feature type="region of interest" description="Disordered" evidence="1">
    <location>
        <begin position="89"/>
        <end position="111"/>
    </location>
</feature>
<dbReference type="KEGG" id="psin:CAK95_27015"/>
<protein>
    <submittedName>
        <fullName evidence="3">Uncharacterized protein</fullName>
    </submittedName>
</protein>
<keyword evidence="2" id="KW-0812">Transmembrane</keyword>
<proteinExistence type="predicted"/>
<sequence length="143" mass="15532">MREIKALLIYVTGAASLVLGVLASAHWALSEYHSLLPVETESQTTAVASQAETADDSRSADNPFRQPIWIEPTKRYIYTPAQVMIVKPDPTPPVTTMPKPQGRAAAKSARSRVAINSEARRAYGSSGQAQQLLILPLQHQAPN</sequence>
<evidence type="ECO:0000313" key="4">
    <source>
        <dbReference type="Proteomes" id="UP000194137"/>
    </source>
</evidence>
<evidence type="ECO:0000256" key="1">
    <source>
        <dbReference type="SAM" id="MobiDB-lite"/>
    </source>
</evidence>
<evidence type="ECO:0000313" key="3">
    <source>
        <dbReference type="EMBL" id="ARQ02349.1"/>
    </source>
</evidence>
<dbReference type="RefSeq" id="WP_086090780.1">
    <property type="nucleotide sequence ID" value="NZ_CP021112.1"/>
</dbReference>